<proteinExistence type="predicted"/>
<sequence>MLGVGVVTVLAVVGGAAYELTGDSGSTPGGAPTTQARAVPAAESPAASAPPPVETPPPSPAPVVEGKGLGTFSTVQANGPVMGKGKTLRKFKVEVEDGIGIDAVTAAKQVQAILADPRSWTTDGKNSFQLVTSGSYDFTVRIASPETVDKICATAGLDTGGEVNCNVDRQVMVNIKRWNTGSPKFSGPIEEYRALIINHEVGHRIGHNHEGCPGPGKPAPAMMQQIYGLEGCVSNAWPYTDTGKYLSGPARP</sequence>
<dbReference type="EMBL" id="AP035881">
    <property type="protein sequence ID" value="BFP46716.1"/>
    <property type="molecule type" value="Genomic_DNA"/>
</dbReference>
<dbReference type="SUPFAM" id="SSF55486">
    <property type="entry name" value="Metalloproteases ('zincins'), catalytic domain"/>
    <property type="match status" value="1"/>
</dbReference>
<evidence type="ECO:0000259" key="2">
    <source>
        <dbReference type="Pfam" id="PF11350"/>
    </source>
</evidence>
<gene>
    <name evidence="3" type="ORF">KCMC57_30840</name>
</gene>
<evidence type="ECO:0000256" key="1">
    <source>
        <dbReference type="SAM" id="MobiDB-lite"/>
    </source>
</evidence>
<feature type="compositionally biased region" description="Pro residues" evidence="1">
    <location>
        <begin position="48"/>
        <end position="61"/>
    </location>
</feature>
<evidence type="ECO:0000313" key="3">
    <source>
        <dbReference type="EMBL" id="BFP46716.1"/>
    </source>
</evidence>
<feature type="domain" description="DUF3152" evidence="2">
    <location>
        <begin position="65"/>
        <end position="230"/>
    </location>
</feature>
<dbReference type="Pfam" id="PF11350">
    <property type="entry name" value="DUF3152"/>
    <property type="match status" value="1"/>
</dbReference>
<protein>
    <recommendedName>
        <fullName evidence="2">DUF3152 domain-containing protein</fullName>
    </recommendedName>
</protein>
<name>A0AB33JU22_9ACTN</name>
<feature type="region of interest" description="Disordered" evidence="1">
    <location>
        <begin position="21"/>
        <end position="68"/>
    </location>
</feature>
<accession>A0AB33JU22</accession>
<dbReference type="AlphaFoldDB" id="A0AB33JU22"/>
<reference evidence="3" key="1">
    <citation type="submission" date="2024-07" db="EMBL/GenBank/DDBJ databases">
        <title>Complete genome sequences of cellulolytic bacteria, Kitasatospora sp. CMC57 and Streptomyces sp. CMC78, isolated from Japanese agricultural soil.</title>
        <authorList>
            <person name="Hashimoto T."/>
            <person name="Ito M."/>
            <person name="Iwamoto M."/>
            <person name="Fukahori D."/>
            <person name="Shoda T."/>
            <person name="Sakoda M."/>
            <person name="Morohoshi T."/>
            <person name="Mitsuboshi M."/>
            <person name="Nishizawa T."/>
        </authorList>
    </citation>
    <scope>NUCLEOTIDE SEQUENCE</scope>
    <source>
        <strain evidence="3">CMC57</strain>
    </source>
</reference>
<organism evidence="3">
    <name type="scientific">Kitasatospora sp. CMC57</name>
    <dbReference type="NCBI Taxonomy" id="3231513"/>
    <lineage>
        <taxon>Bacteria</taxon>
        <taxon>Bacillati</taxon>
        <taxon>Actinomycetota</taxon>
        <taxon>Actinomycetes</taxon>
        <taxon>Kitasatosporales</taxon>
        <taxon>Streptomycetaceae</taxon>
        <taxon>Kitasatospora</taxon>
    </lineage>
</organism>
<feature type="compositionally biased region" description="Low complexity" evidence="1">
    <location>
        <begin position="38"/>
        <end position="47"/>
    </location>
</feature>
<dbReference type="InterPro" id="IPR022603">
    <property type="entry name" value="DUF3152"/>
</dbReference>